<dbReference type="EMBL" id="HBKR01034702">
    <property type="protein sequence ID" value="CAE2332374.1"/>
    <property type="molecule type" value="Transcribed_RNA"/>
</dbReference>
<sequence length="107" mass="12584">MHLIGCVNKSPITGISQEIWDTFLLDNKHRITHSNELIFTSHTHRSLSKNIRECIRKIQKLLHEASYVPPVKEPIVHDHKRRDKIKFNAWLYGSKNQRRIMKGMGCL</sequence>
<name>A0A7S4UBB3_9EUKA</name>
<dbReference type="AlphaFoldDB" id="A0A7S4UBB3"/>
<dbReference type="Gene3D" id="3.30.160.20">
    <property type="match status" value="1"/>
</dbReference>
<proteinExistence type="predicted"/>
<protein>
    <submittedName>
        <fullName evidence="1">Uncharacterized protein</fullName>
    </submittedName>
</protein>
<dbReference type="SUPFAM" id="SSF110916">
    <property type="entry name" value="Peptidyl-tRNA hydrolase domain-like"/>
    <property type="match status" value="1"/>
</dbReference>
<reference evidence="1" key="1">
    <citation type="submission" date="2021-01" db="EMBL/GenBank/DDBJ databases">
        <authorList>
            <person name="Corre E."/>
            <person name="Pelletier E."/>
            <person name="Niang G."/>
            <person name="Scheremetjew M."/>
            <person name="Finn R."/>
            <person name="Kale V."/>
            <person name="Holt S."/>
            <person name="Cochrane G."/>
            <person name="Meng A."/>
            <person name="Brown T."/>
            <person name="Cohen L."/>
        </authorList>
    </citation>
    <scope>NUCLEOTIDE SEQUENCE</scope>
    <source>
        <strain evidence="1">SoJaBio B1-5/56/2</strain>
    </source>
</reference>
<accession>A0A7S4UBB3</accession>
<evidence type="ECO:0000313" key="1">
    <source>
        <dbReference type="EMBL" id="CAE2332374.1"/>
    </source>
</evidence>
<gene>
    <name evidence="1" type="ORF">NAES01612_LOCUS22695</name>
</gene>
<organism evidence="1">
    <name type="scientific">Paramoeba aestuarina</name>
    <dbReference type="NCBI Taxonomy" id="180227"/>
    <lineage>
        <taxon>Eukaryota</taxon>
        <taxon>Amoebozoa</taxon>
        <taxon>Discosea</taxon>
        <taxon>Flabellinia</taxon>
        <taxon>Dactylopodida</taxon>
        <taxon>Paramoebidae</taxon>
        <taxon>Paramoeba</taxon>
    </lineage>
</organism>